<evidence type="ECO:0000313" key="5">
    <source>
        <dbReference type="EMBL" id="SJZ82349.1"/>
    </source>
</evidence>
<keyword evidence="6" id="KW-1185">Reference proteome</keyword>
<organism evidence="5 6">
    <name type="scientific">Treponema berlinense</name>
    <dbReference type="NCBI Taxonomy" id="225004"/>
    <lineage>
        <taxon>Bacteria</taxon>
        <taxon>Pseudomonadati</taxon>
        <taxon>Spirochaetota</taxon>
        <taxon>Spirochaetia</taxon>
        <taxon>Spirochaetales</taxon>
        <taxon>Treponemataceae</taxon>
        <taxon>Treponema</taxon>
    </lineage>
</organism>
<dbReference type="PANTHER" id="PTHR43695">
    <property type="entry name" value="PUTATIVE (AFU_ORTHOLOGUE AFUA_2G17250)-RELATED"/>
    <property type="match status" value="1"/>
</dbReference>
<dbReference type="SUPFAM" id="SSF52266">
    <property type="entry name" value="SGNH hydrolase"/>
    <property type="match status" value="1"/>
</dbReference>
<dbReference type="AlphaFoldDB" id="A0A1T4NSR6"/>
<dbReference type="Gene3D" id="3.40.50.1110">
    <property type="entry name" value="SGNH hydrolase"/>
    <property type="match status" value="1"/>
</dbReference>
<accession>A0A1T4NSR6</accession>
<keyword evidence="3" id="KW-0732">Signal</keyword>
<evidence type="ECO:0000256" key="2">
    <source>
        <dbReference type="ARBA" id="ARBA00022801"/>
    </source>
</evidence>
<feature type="domain" description="Pectate disaccharide-lyase-like N-terminal" evidence="4">
    <location>
        <begin position="361"/>
        <end position="419"/>
    </location>
</feature>
<dbReference type="EMBL" id="FUXC01000007">
    <property type="protein sequence ID" value="SJZ82349.1"/>
    <property type="molecule type" value="Genomic_DNA"/>
</dbReference>
<name>A0A1T4NSR6_9SPIR</name>
<dbReference type="InterPro" id="IPR001087">
    <property type="entry name" value="GDSL"/>
</dbReference>
<comment type="similarity">
    <text evidence="1">Belongs to the 'GDSL' lipolytic enzyme family.</text>
</comment>
<dbReference type="InterPro" id="IPR036514">
    <property type="entry name" value="SGNH_hydro_sf"/>
</dbReference>
<evidence type="ECO:0000259" key="4">
    <source>
        <dbReference type="Pfam" id="PF25849"/>
    </source>
</evidence>
<sequence length="525" mass="57720">MKKLFAASLAIFAGMSLSAFALEKSIADNEKVEKVEAITSVASTKGKKIYVVGDSTFSSFSDPYYYPRYGIGTKLQNYLNPKKVEVINLAMSGRSSKSFLTEANYKTLVQNIKKGDYLVIGFGHNDEKTEEARYTNPNGSKEEKGSFKNSLYENYIKVALDKKATPVLCTPIVRRAPGKAYEGSYVHITKDTPEFKGGDYPKAIRELGKETGVLVVDNTAYTKELYEKLGDDGTVKFHAWLGHKPASVDNTHLNTYGASVLAYHVIEQIAAADKNFAKLLNKENKEPTEELLVPNPQYVIPVYSEFAPSDKSTTFETTAPWYGTVFGDMGGIEKIANPDIYEITEENGKVVMHSGTKDGKTAAGKIASGSDGLAFYFQQIPANKDFTISATATVLNATKNNQVSFGLMVRDDVHIDKYDNQVKSDYVAAGCLKLAKGEGAWSSTFARLDGTLNENTVQKQEFPAAGTKIDLSITKSGDTYTVKFGKDTATFNAKLTEVDSKWVYAGLYTVRSAYIEYSNIKLEVK</sequence>
<evidence type="ECO:0000256" key="3">
    <source>
        <dbReference type="SAM" id="SignalP"/>
    </source>
</evidence>
<dbReference type="STRING" id="225004.SAMN02745152_01313"/>
<dbReference type="GeneID" id="303367551"/>
<reference evidence="5 6" key="1">
    <citation type="submission" date="2017-02" db="EMBL/GenBank/DDBJ databases">
        <authorList>
            <person name="Peterson S.W."/>
        </authorList>
    </citation>
    <scope>NUCLEOTIDE SEQUENCE [LARGE SCALE GENOMIC DNA]</scope>
    <source>
        <strain evidence="5 6">ATCC BAA-909</strain>
    </source>
</reference>
<feature type="chain" id="PRO_5012820675" evidence="3">
    <location>
        <begin position="22"/>
        <end position="525"/>
    </location>
</feature>
<dbReference type="GO" id="GO:0016788">
    <property type="term" value="F:hydrolase activity, acting on ester bonds"/>
    <property type="evidence" value="ECO:0007669"/>
    <property type="project" value="InterPro"/>
</dbReference>
<dbReference type="PANTHER" id="PTHR43695:SF1">
    <property type="entry name" value="RHAMNOGALACTURONAN ACETYLESTERASE"/>
    <property type="match status" value="1"/>
</dbReference>
<gene>
    <name evidence="5" type="ORF">SAMN02745152_01313</name>
</gene>
<evidence type="ECO:0000256" key="1">
    <source>
        <dbReference type="ARBA" id="ARBA00008668"/>
    </source>
</evidence>
<evidence type="ECO:0000313" key="6">
    <source>
        <dbReference type="Proteomes" id="UP000190395"/>
    </source>
</evidence>
<dbReference type="Proteomes" id="UP000190395">
    <property type="component" value="Unassembled WGS sequence"/>
</dbReference>
<dbReference type="InterPro" id="IPR058953">
    <property type="entry name" value="PelX-like_N"/>
</dbReference>
<feature type="signal peptide" evidence="3">
    <location>
        <begin position="1"/>
        <end position="21"/>
    </location>
</feature>
<dbReference type="Gene3D" id="2.60.120.200">
    <property type="match status" value="1"/>
</dbReference>
<proteinExistence type="inferred from homology"/>
<dbReference type="Pfam" id="PF25849">
    <property type="entry name" value="PelX_N"/>
    <property type="match status" value="1"/>
</dbReference>
<protein>
    <submittedName>
        <fullName evidence="5">Lysophospholipase L1</fullName>
    </submittedName>
</protein>
<dbReference type="InterPro" id="IPR037459">
    <property type="entry name" value="RhgT-like"/>
</dbReference>
<dbReference type="Pfam" id="PF00657">
    <property type="entry name" value="Lipase_GDSL"/>
    <property type="match status" value="1"/>
</dbReference>
<dbReference type="RefSeq" id="WP_234969951.1">
    <property type="nucleotide sequence ID" value="NZ_FUXC01000007.1"/>
</dbReference>
<keyword evidence="2" id="KW-0378">Hydrolase</keyword>